<dbReference type="PANTHER" id="PTHR21017">
    <property type="entry name" value="NIPSNAP-RELATED"/>
    <property type="match status" value="1"/>
</dbReference>
<evidence type="ECO:0000313" key="3">
    <source>
        <dbReference type="Proteomes" id="UP000695022"/>
    </source>
</evidence>
<sequence>MAACLRSLPCHRLSLKSVLSANACEQLNRYVDRGARRQKWFSAEKPEAVHDAHSKLLTDKEHVYELQHQLVKPDHMGEYLDIYGKYVNTVNTRGDLSCELIGSWTVSVGDEDEIIHLWRYKNGYRDVSRAMELSRQDPEYRQFLHKLRCMLRSRTNQLLLEFSFWPVPEPRPPTHIYEMRSYLLKPGTMIEWGNNWYV</sequence>
<comment type="similarity">
    <text evidence="1">Belongs to the NipSnap family.</text>
</comment>
<gene>
    <name evidence="4" type="primary">LOC106807851</name>
</gene>
<dbReference type="RefSeq" id="XP_014665825.1">
    <property type="nucleotide sequence ID" value="XM_014810339.1"/>
</dbReference>
<protein>
    <submittedName>
        <fullName evidence="4">Protein NipSnap-like</fullName>
    </submittedName>
</protein>
<proteinExistence type="inferred from homology"/>
<dbReference type="PANTHER" id="PTHR21017:SF17">
    <property type="entry name" value="PROTEIN NIPSNAP"/>
    <property type="match status" value="1"/>
</dbReference>
<evidence type="ECO:0000259" key="2">
    <source>
        <dbReference type="Pfam" id="PF07978"/>
    </source>
</evidence>
<dbReference type="GeneID" id="106807851"/>
<organism evidence="3 4">
    <name type="scientific">Priapulus caudatus</name>
    <name type="common">Priapulid worm</name>
    <dbReference type="NCBI Taxonomy" id="37621"/>
    <lineage>
        <taxon>Eukaryota</taxon>
        <taxon>Metazoa</taxon>
        <taxon>Ecdysozoa</taxon>
        <taxon>Scalidophora</taxon>
        <taxon>Priapulida</taxon>
        <taxon>Priapulimorpha</taxon>
        <taxon>Priapulimorphida</taxon>
        <taxon>Priapulidae</taxon>
        <taxon>Priapulus</taxon>
    </lineage>
</organism>
<dbReference type="SUPFAM" id="SSF54909">
    <property type="entry name" value="Dimeric alpha+beta barrel"/>
    <property type="match status" value="1"/>
</dbReference>
<dbReference type="Gene3D" id="3.30.70.100">
    <property type="match status" value="1"/>
</dbReference>
<dbReference type="Pfam" id="PF07978">
    <property type="entry name" value="NIPSNAP"/>
    <property type="match status" value="1"/>
</dbReference>
<dbReference type="Proteomes" id="UP000695022">
    <property type="component" value="Unplaced"/>
</dbReference>
<evidence type="ECO:0000313" key="4">
    <source>
        <dbReference type="RefSeq" id="XP_014665825.1"/>
    </source>
</evidence>
<name>A0ABM1E0V4_PRICU</name>
<evidence type="ECO:0000256" key="1">
    <source>
        <dbReference type="ARBA" id="ARBA00005291"/>
    </source>
</evidence>
<accession>A0ABM1E0V4</accession>
<dbReference type="InterPro" id="IPR011008">
    <property type="entry name" value="Dimeric_a/b-barrel"/>
</dbReference>
<dbReference type="InterPro" id="IPR051557">
    <property type="entry name" value="NipSnap_domain"/>
</dbReference>
<feature type="domain" description="NIPSNAP" evidence="2">
    <location>
        <begin position="65"/>
        <end position="164"/>
    </location>
</feature>
<dbReference type="InterPro" id="IPR012577">
    <property type="entry name" value="NIPSNAP"/>
</dbReference>
<keyword evidence="3" id="KW-1185">Reference proteome</keyword>
<reference evidence="4" key="1">
    <citation type="submission" date="2025-08" db="UniProtKB">
        <authorList>
            <consortium name="RefSeq"/>
        </authorList>
    </citation>
    <scope>IDENTIFICATION</scope>
</reference>